<organism evidence="1 2">
    <name type="scientific">Ignelater luminosus</name>
    <name type="common">Cucubano</name>
    <name type="synonym">Pyrophorus luminosus</name>
    <dbReference type="NCBI Taxonomy" id="2038154"/>
    <lineage>
        <taxon>Eukaryota</taxon>
        <taxon>Metazoa</taxon>
        <taxon>Ecdysozoa</taxon>
        <taxon>Arthropoda</taxon>
        <taxon>Hexapoda</taxon>
        <taxon>Insecta</taxon>
        <taxon>Pterygota</taxon>
        <taxon>Neoptera</taxon>
        <taxon>Endopterygota</taxon>
        <taxon>Coleoptera</taxon>
        <taxon>Polyphaga</taxon>
        <taxon>Elateriformia</taxon>
        <taxon>Elateroidea</taxon>
        <taxon>Elateridae</taxon>
        <taxon>Agrypninae</taxon>
        <taxon>Pyrophorini</taxon>
        <taxon>Ignelater</taxon>
    </lineage>
</organism>
<protein>
    <submittedName>
        <fullName evidence="1">Uncharacterized protein</fullName>
    </submittedName>
</protein>
<dbReference type="AlphaFoldDB" id="A0A8K0DBT0"/>
<dbReference type="EMBL" id="VTPC01001064">
    <property type="protein sequence ID" value="KAF2903290.1"/>
    <property type="molecule type" value="Genomic_DNA"/>
</dbReference>
<reference evidence="1" key="1">
    <citation type="submission" date="2019-08" db="EMBL/GenBank/DDBJ databases">
        <title>The genome of the North American firefly Photinus pyralis.</title>
        <authorList>
            <consortium name="Photinus pyralis genome working group"/>
            <person name="Fallon T.R."/>
            <person name="Sander Lower S.E."/>
            <person name="Weng J.-K."/>
        </authorList>
    </citation>
    <scope>NUCLEOTIDE SEQUENCE</scope>
    <source>
        <strain evidence="1">TRF0915ILg1</strain>
        <tissue evidence="1">Whole body</tissue>
    </source>
</reference>
<comment type="caution">
    <text evidence="1">The sequence shown here is derived from an EMBL/GenBank/DDBJ whole genome shotgun (WGS) entry which is preliminary data.</text>
</comment>
<evidence type="ECO:0000313" key="2">
    <source>
        <dbReference type="Proteomes" id="UP000801492"/>
    </source>
</evidence>
<keyword evidence="2" id="KW-1185">Reference proteome</keyword>
<dbReference type="Proteomes" id="UP000801492">
    <property type="component" value="Unassembled WGS sequence"/>
</dbReference>
<name>A0A8K0DBT0_IGNLU</name>
<sequence length="254" mass="29152">MGQRFGSVTSGSAFGGISPIIGSADSWKYVASELDSIAVVPPRCEIQLELVGDEEPWRRPLPVNSWDRDSHACNSQTFFPNWGMEQAYQHILTAFADGEVLETGYYTGEQRISEAHSSFGRTLMGRSQDEKVICAQTRRMVETHRTSHRSTLDLKIVSQCKTETERAVHFPPLTDKPRRSKKWEHLFTSQAQRRRRIRENTFALCSSNKRVPEEAHINYFNKKLENDVGRVWEMQLQSEMKKAADEERKLAMEA</sequence>
<evidence type="ECO:0000313" key="1">
    <source>
        <dbReference type="EMBL" id="KAF2903290.1"/>
    </source>
</evidence>
<gene>
    <name evidence="1" type="ORF">ILUMI_02901</name>
</gene>
<accession>A0A8K0DBT0</accession>
<proteinExistence type="predicted"/>